<evidence type="ECO:0000256" key="4">
    <source>
        <dbReference type="ARBA" id="ARBA00020397"/>
    </source>
</evidence>
<dbReference type="CDD" id="cd00773">
    <property type="entry name" value="HisRS-like_core"/>
    <property type="match status" value="1"/>
</dbReference>
<keyword evidence="12" id="KW-0328">Glycosyltransferase</keyword>
<protein>
    <recommendedName>
        <fullName evidence="4 9">ATP phosphoribosyltransferase regulatory subunit</fullName>
    </recommendedName>
</protein>
<dbReference type="AlphaFoldDB" id="A0A8J8MEV7"/>
<dbReference type="EMBL" id="CP058561">
    <property type="protein sequence ID" value="QUH31528.1"/>
    <property type="molecule type" value="Genomic_DNA"/>
</dbReference>
<dbReference type="UniPathway" id="UPA00031">
    <property type="reaction ID" value="UER00006"/>
</dbReference>
<dbReference type="InterPro" id="IPR004517">
    <property type="entry name" value="HisZ"/>
</dbReference>
<dbReference type="GO" id="GO:0004821">
    <property type="term" value="F:histidine-tRNA ligase activity"/>
    <property type="evidence" value="ECO:0007669"/>
    <property type="project" value="TreeGrafter"/>
</dbReference>
<feature type="binding site" evidence="10">
    <location>
        <begin position="81"/>
        <end position="83"/>
    </location>
    <ligand>
        <name>L-histidine</name>
        <dbReference type="ChEBI" id="CHEBI:57595"/>
    </ligand>
</feature>
<comment type="miscellaneous">
    <text evidence="9">This function is generally fulfilled by the C-terminal part of HisG, which is missing in some bacteria such as this one.</text>
</comment>
<comment type="subunit">
    <text evidence="9">Heteromultimer composed of HisG and HisZ subunits.</text>
</comment>
<dbReference type="InterPro" id="IPR006195">
    <property type="entry name" value="aa-tRNA-synth_II"/>
</dbReference>
<evidence type="ECO:0000313" key="13">
    <source>
        <dbReference type="Proteomes" id="UP000677305"/>
    </source>
</evidence>
<evidence type="ECO:0000256" key="6">
    <source>
        <dbReference type="ARBA" id="ARBA00022605"/>
    </source>
</evidence>
<dbReference type="GO" id="GO:0016757">
    <property type="term" value="F:glycosyltransferase activity"/>
    <property type="evidence" value="ECO:0007669"/>
    <property type="project" value="UniProtKB-KW"/>
</dbReference>
<evidence type="ECO:0000256" key="10">
    <source>
        <dbReference type="PIRSR" id="PIRSR001549-1"/>
    </source>
</evidence>
<feature type="binding site" evidence="10">
    <location>
        <begin position="274"/>
        <end position="275"/>
    </location>
    <ligand>
        <name>L-histidine</name>
        <dbReference type="ChEBI" id="CHEBI:57595"/>
    </ligand>
</feature>
<dbReference type="GO" id="GO:0140096">
    <property type="term" value="F:catalytic activity, acting on a protein"/>
    <property type="evidence" value="ECO:0007669"/>
    <property type="project" value="UniProtKB-ARBA"/>
</dbReference>
<dbReference type="Gene3D" id="3.30.930.10">
    <property type="entry name" value="Bira Bifunctional Protein, Domain 2"/>
    <property type="match status" value="1"/>
</dbReference>
<comment type="pathway">
    <text evidence="2 9">Amino-acid biosynthesis; L-histidine biosynthesis; L-histidine from 5-phospho-alpha-D-ribose 1-diphosphate: step 1/9.</text>
</comment>
<keyword evidence="5 9" id="KW-0963">Cytoplasm</keyword>
<dbReference type="GO" id="GO:0005737">
    <property type="term" value="C:cytoplasm"/>
    <property type="evidence" value="ECO:0007669"/>
    <property type="project" value="UniProtKB-SubCell"/>
</dbReference>
<comment type="subcellular location">
    <subcellularLocation>
        <location evidence="1 9">Cytoplasm</location>
    </subcellularLocation>
</comment>
<dbReference type="PANTHER" id="PTHR43707">
    <property type="entry name" value="HISTIDYL-TRNA SYNTHETASE"/>
    <property type="match status" value="1"/>
</dbReference>
<organism evidence="12 13">
    <name type="scientific">Vallitalea guaymasensis</name>
    <dbReference type="NCBI Taxonomy" id="1185412"/>
    <lineage>
        <taxon>Bacteria</taxon>
        <taxon>Bacillati</taxon>
        <taxon>Bacillota</taxon>
        <taxon>Clostridia</taxon>
        <taxon>Lachnospirales</taxon>
        <taxon>Vallitaleaceae</taxon>
        <taxon>Vallitalea</taxon>
    </lineage>
</organism>
<dbReference type="NCBIfam" id="TIGR00443">
    <property type="entry name" value="hisZ_biosyn_reg"/>
    <property type="match status" value="1"/>
</dbReference>
<dbReference type="PIRSF" id="PIRSF001549">
    <property type="entry name" value="His-tRNA_synth"/>
    <property type="match status" value="1"/>
</dbReference>
<evidence type="ECO:0000313" key="12">
    <source>
        <dbReference type="EMBL" id="QUH31528.1"/>
    </source>
</evidence>
<proteinExistence type="inferred from homology"/>
<evidence type="ECO:0000256" key="2">
    <source>
        <dbReference type="ARBA" id="ARBA00004667"/>
    </source>
</evidence>
<dbReference type="Proteomes" id="UP000677305">
    <property type="component" value="Chromosome"/>
</dbReference>
<evidence type="ECO:0000256" key="7">
    <source>
        <dbReference type="ARBA" id="ARBA00023102"/>
    </source>
</evidence>
<evidence type="ECO:0000259" key="11">
    <source>
        <dbReference type="PROSITE" id="PS50862"/>
    </source>
</evidence>
<feature type="domain" description="Aminoacyl-transfer RNA synthetases class-II family profile" evidence="11">
    <location>
        <begin position="25"/>
        <end position="332"/>
    </location>
</feature>
<dbReference type="SUPFAM" id="SSF55681">
    <property type="entry name" value="Class II aaRS and biotin synthetases"/>
    <property type="match status" value="1"/>
</dbReference>
<evidence type="ECO:0000256" key="5">
    <source>
        <dbReference type="ARBA" id="ARBA00022490"/>
    </source>
</evidence>
<evidence type="ECO:0000256" key="3">
    <source>
        <dbReference type="ARBA" id="ARBA00005539"/>
    </source>
</evidence>
<evidence type="ECO:0000256" key="8">
    <source>
        <dbReference type="ARBA" id="ARBA00025246"/>
    </source>
</evidence>
<dbReference type="GO" id="GO:0006427">
    <property type="term" value="P:histidyl-tRNA aminoacylation"/>
    <property type="evidence" value="ECO:0007669"/>
    <property type="project" value="TreeGrafter"/>
</dbReference>
<gene>
    <name evidence="9 12" type="primary">hisZ</name>
    <name evidence="12" type="ORF">HYG85_22400</name>
</gene>
<feature type="binding site" evidence="10">
    <location>
        <position position="125"/>
    </location>
    <ligand>
        <name>L-histidine</name>
        <dbReference type="ChEBI" id="CHEBI:57595"/>
    </ligand>
</feature>
<dbReference type="InterPro" id="IPR045864">
    <property type="entry name" value="aa-tRNA-synth_II/BPL/LPL"/>
</dbReference>
<dbReference type="InterPro" id="IPR041715">
    <property type="entry name" value="HisRS-like_core"/>
</dbReference>
<dbReference type="RefSeq" id="WP_212691522.1">
    <property type="nucleotide sequence ID" value="NZ_CP058561.1"/>
</dbReference>
<dbReference type="InterPro" id="IPR004516">
    <property type="entry name" value="HisRS/HisZ"/>
</dbReference>
<accession>A0A8J8MEV7</accession>
<name>A0A8J8MEV7_9FIRM</name>
<dbReference type="Pfam" id="PF13393">
    <property type="entry name" value="tRNA-synt_His"/>
    <property type="match status" value="1"/>
</dbReference>
<feature type="binding site" evidence="10">
    <location>
        <position position="111"/>
    </location>
    <ligand>
        <name>L-histidine</name>
        <dbReference type="ChEBI" id="CHEBI:57595"/>
    </ligand>
</feature>
<dbReference type="HAMAP" id="MF_00125">
    <property type="entry name" value="HisZ"/>
    <property type="match status" value="1"/>
</dbReference>
<reference evidence="12 13" key="1">
    <citation type="submission" date="2020-07" db="EMBL/GenBank/DDBJ databases">
        <title>Vallitalea guaymasensis genome.</title>
        <authorList>
            <person name="Postec A."/>
        </authorList>
    </citation>
    <scope>NUCLEOTIDE SEQUENCE [LARGE SCALE GENOMIC DNA]</scope>
    <source>
        <strain evidence="12 13">Ra1766G1</strain>
    </source>
</reference>
<comment type="similarity">
    <text evidence="3 9">Belongs to the class-II aminoacyl-tRNA synthetase family. HisZ subfamily.</text>
</comment>
<keyword evidence="12" id="KW-0808">Transferase</keyword>
<feature type="binding site" evidence="10">
    <location>
        <position position="129"/>
    </location>
    <ligand>
        <name>L-histidine</name>
        <dbReference type="ChEBI" id="CHEBI:57595"/>
    </ligand>
</feature>
<keyword evidence="7 9" id="KW-0368">Histidine biosynthesis</keyword>
<comment type="function">
    <text evidence="8 9">Required for the first step of histidine biosynthesis. May allow the feedback regulation of ATP phosphoribosyltransferase activity by histidine.</text>
</comment>
<evidence type="ECO:0000256" key="9">
    <source>
        <dbReference type="HAMAP-Rule" id="MF_00125"/>
    </source>
</evidence>
<dbReference type="KEGG" id="vgu:HYG85_22400"/>
<evidence type="ECO:0000256" key="1">
    <source>
        <dbReference type="ARBA" id="ARBA00004496"/>
    </source>
</evidence>
<keyword evidence="13" id="KW-1185">Reference proteome</keyword>
<dbReference type="PANTHER" id="PTHR43707:SF6">
    <property type="entry name" value="ATP PHOSPHORIBOSYLTRANSFERASE REGULATORY SUBUNIT"/>
    <property type="match status" value="1"/>
</dbReference>
<keyword evidence="6 9" id="KW-0028">Amino-acid biosynthesis</keyword>
<dbReference type="PROSITE" id="PS50862">
    <property type="entry name" value="AA_TRNA_LIGASE_II"/>
    <property type="match status" value="1"/>
</dbReference>
<dbReference type="GO" id="GO:0000105">
    <property type="term" value="P:L-histidine biosynthetic process"/>
    <property type="evidence" value="ECO:0007669"/>
    <property type="project" value="UniProtKB-UniRule"/>
</dbReference>
<sequence>MIDCLLHTPEGVRDFNIKETSKKIELQNRIGSVFHRYGFRDIQTPTFEYYDVFNHERGTVDIREMYKFFDRDGNILALRPDITPSIARYVSTYYKNEENPVRVCYVGNTFRNGKSYQGKLREFTQAGVELIGINSEDADAEIIALIINSLSIAGLEKFQIDLGQAGFFKGLAEEAGLDANEEEELRNFVDEKNFIAVEELLTRCNMSDDLKQVFLDLPKLFGSVEVIEKARKLTNNAKAINSLDRLEKVYEILCDYGVENYVSFDLGLVNCLNYYTGIIFRGYTYGTGVSIVDGGRYDTLLKQFGKDVPAIGFAIVIDELMLAIERQQISLPEFNIDTLIVYNQQTRKQAIIISEEFRSKGMNVQIGLLEKSLEDNIEYGKKHGIGGIMSFNNNEEVVLVNLQTMDKTVVAINELLDRGEKA</sequence>